<dbReference type="SMART" id="SM00220">
    <property type="entry name" value="S_TKc"/>
    <property type="match status" value="1"/>
</dbReference>
<feature type="domain" description="Protein kinase" evidence="17">
    <location>
        <begin position="9"/>
        <end position="264"/>
    </location>
</feature>
<keyword evidence="7" id="KW-0227">DNA damage</keyword>
<comment type="catalytic activity">
    <reaction evidence="12">
        <text>L-threonyl-[protein] + ATP = O-phospho-L-threonyl-[protein] + ADP + H(+)</text>
        <dbReference type="Rhea" id="RHEA:46608"/>
        <dbReference type="Rhea" id="RHEA-COMP:11060"/>
        <dbReference type="Rhea" id="RHEA-COMP:11605"/>
        <dbReference type="ChEBI" id="CHEBI:15378"/>
        <dbReference type="ChEBI" id="CHEBI:30013"/>
        <dbReference type="ChEBI" id="CHEBI:30616"/>
        <dbReference type="ChEBI" id="CHEBI:61977"/>
        <dbReference type="ChEBI" id="CHEBI:456216"/>
        <dbReference type="EC" id="2.7.11.1"/>
    </reaction>
</comment>
<feature type="compositionally biased region" description="Low complexity" evidence="16">
    <location>
        <begin position="311"/>
        <end position="322"/>
    </location>
</feature>
<dbReference type="Gene3D" id="3.30.200.20">
    <property type="entry name" value="Phosphorylase Kinase, domain 1"/>
    <property type="match status" value="1"/>
</dbReference>
<feature type="binding site" evidence="14">
    <location>
        <position position="38"/>
    </location>
    <ligand>
        <name>ATP</name>
        <dbReference type="ChEBI" id="CHEBI:30616"/>
    </ligand>
</feature>
<accession>A0ABM1T4G7</accession>
<evidence type="ECO:0000256" key="6">
    <source>
        <dbReference type="ARBA" id="ARBA00022741"/>
    </source>
</evidence>
<keyword evidence="5" id="KW-0808">Transferase</keyword>
<dbReference type="InterPro" id="IPR011009">
    <property type="entry name" value="Kinase-like_dom_sf"/>
</dbReference>
<comment type="subcellular location">
    <subcellularLocation>
        <location evidence="1">Nucleus</location>
    </subcellularLocation>
</comment>
<dbReference type="InterPro" id="IPR034670">
    <property type="entry name" value="Chk1_catalytic_dom"/>
</dbReference>
<dbReference type="Pfam" id="PF00069">
    <property type="entry name" value="Pkinase"/>
    <property type="match status" value="1"/>
</dbReference>
<evidence type="ECO:0000256" key="15">
    <source>
        <dbReference type="RuleBase" id="RU000304"/>
    </source>
</evidence>
<evidence type="ECO:0000256" key="2">
    <source>
        <dbReference type="ARBA" id="ARBA00010791"/>
    </source>
</evidence>
<keyword evidence="8" id="KW-0418">Kinase</keyword>
<evidence type="ECO:0000256" key="11">
    <source>
        <dbReference type="ARBA" id="ARBA00023306"/>
    </source>
</evidence>
<evidence type="ECO:0000256" key="12">
    <source>
        <dbReference type="ARBA" id="ARBA00047899"/>
    </source>
</evidence>
<reference evidence="19" key="1">
    <citation type="submission" date="2025-08" db="UniProtKB">
        <authorList>
            <consortium name="RefSeq"/>
        </authorList>
    </citation>
    <scope>IDENTIFICATION</scope>
    <source>
        <tissue evidence="19">Muscle</tissue>
    </source>
</reference>
<keyword evidence="18" id="KW-1185">Reference proteome</keyword>
<keyword evidence="4 15" id="KW-0723">Serine/threonine-protein kinase</keyword>
<comment type="similarity">
    <text evidence="2">Belongs to the protein kinase superfamily. CAMK Ser/Thr protein kinase family. NIM1 subfamily.</text>
</comment>
<dbReference type="PANTHER" id="PTHR24346:SF107">
    <property type="entry name" value="SERINE_THREONINE-PROTEIN KINASE CHK1"/>
    <property type="match status" value="1"/>
</dbReference>
<keyword evidence="6 14" id="KW-0547">Nucleotide-binding</keyword>
<evidence type="ECO:0000313" key="18">
    <source>
        <dbReference type="Proteomes" id="UP000694941"/>
    </source>
</evidence>
<evidence type="ECO:0000256" key="16">
    <source>
        <dbReference type="SAM" id="MobiDB-lite"/>
    </source>
</evidence>
<evidence type="ECO:0000256" key="3">
    <source>
        <dbReference type="ARBA" id="ARBA00012513"/>
    </source>
</evidence>
<keyword evidence="11" id="KW-0131">Cell cycle</keyword>
<dbReference type="GeneID" id="106466985"/>
<evidence type="ECO:0000256" key="7">
    <source>
        <dbReference type="ARBA" id="ARBA00022763"/>
    </source>
</evidence>
<evidence type="ECO:0000256" key="4">
    <source>
        <dbReference type="ARBA" id="ARBA00022527"/>
    </source>
</evidence>
<dbReference type="InterPro" id="IPR017441">
    <property type="entry name" value="Protein_kinase_ATP_BS"/>
</dbReference>
<evidence type="ECO:0000256" key="5">
    <source>
        <dbReference type="ARBA" id="ARBA00022679"/>
    </source>
</evidence>
<evidence type="ECO:0000256" key="13">
    <source>
        <dbReference type="ARBA" id="ARBA00048679"/>
    </source>
</evidence>
<dbReference type="Gene3D" id="3.30.310.80">
    <property type="entry name" value="Kinase associated domain 1, KA1"/>
    <property type="match status" value="1"/>
</dbReference>
<feature type="region of interest" description="Disordered" evidence="16">
    <location>
        <begin position="307"/>
        <end position="328"/>
    </location>
</feature>
<dbReference type="Gene3D" id="1.10.510.10">
    <property type="entry name" value="Transferase(Phosphotransferase) domain 1"/>
    <property type="match status" value="1"/>
</dbReference>
<dbReference type="Proteomes" id="UP000694941">
    <property type="component" value="Unplaced"/>
</dbReference>
<evidence type="ECO:0000256" key="14">
    <source>
        <dbReference type="PROSITE-ProRule" id="PRU10141"/>
    </source>
</evidence>
<comment type="catalytic activity">
    <reaction evidence="13">
        <text>L-seryl-[protein] + ATP = O-phospho-L-seryl-[protein] + ADP + H(+)</text>
        <dbReference type="Rhea" id="RHEA:17989"/>
        <dbReference type="Rhea" id="RHEA-COMP:9863"/>
        <dbReference type="Rhea" id="RHEA-COMP:11604"/>
        <dbReference type="ChEBI" id="CHEBI:15378"/>
        <dbReference type="ChEBI" id="CHEBI:29999"/>
        <dbReference type="ChEBI" id="CHEBI:30616"/>
        <dbReference type="ChEBI" id="CHEBI:83421"/>
        <dbReference type="ChEBI" id="CHEBI:456216"/>
        <dbReference type="EC" id="2.7.11.1"/>
    </reaction>
</comment>
<protein>
    <recommendedName>
        <fullName evidence="3">non-specific serine/threonine protein kinase</fullName>
        <ecNumber evidence="3">2.7.11.1</ecNumber>
    </recommendedName>
</protein>
<evidence type="ECO:0000256" key="10">
    <source>
        <dbReference type="ARBA" id="ARBA00023242"/>
    </source>
</evidence>
<evidence type="ECO:0000313" key="19">
    <source>
        <dbReference type="RefSeq" id="XP_022250773.1"/>
    </source>
</evidence>
<dbReference type="InterPro" id="IPR000719">
    <property type="entry name" value="Prot_kinase_dom"/>
</dbReference>
<proteinExistence type="inferred from homology"/>
<evidence type="ECO:0000259" key="17">
    <source>
        <dbReference type="PROSITE" id="PS50011"/>
    </source>
</evidence>
<dbReference type="SUPFAM" id="SSF56112">
    <property type="entry name" value="Protein kinase-like (PK-like)"/>
    <property type="match status" value="1"/>
</dbReference>
<dbReference type="PROSITE" id="PS00107">
    <property type="entry name" value="PROTEIN_KINASE_ATP"/>
    <property type="match status" value="1"/>
</dbReference>
<dbReference type="PROSITE" id="PS00108">
    <property type="entry name" value="PROTEIN_KINASE_ST"/>
    <property type="match status" value="1"/>
</dbReference>
<sequence>MVKEFVEGWDLIQTLGEGAYGEVKLLVNRTTQEAVAVKVLNLEDRKEAAENIKKEIFIHRLLNHENIIKFFGHRNEGSRQYIFLEYASGGELFDRIEPDIGMSQSEAQRYFTQLISGVEYLHSKGVTHRDLKPENLLLDAQDTLKITDFGMATVFRYQGKERPLTKRCGTLPYIAPEVLIREYNAEPADVWSCGVILVALLAGELPWDKPHYDCREYRDWKECKIMQSPWRKIDNLALSLLRKVLMGSPSKRYTISQIKSHQWFNKNFKSKAVRRWCSLNNDSVPRKRICSENDYPAALGSHRDVGVTRFSSSQPDPSIDDSAQTGDNETSIMNKVSYGISFSQPAHPEHMLLSSQIQTTPGSSLTPMQRLVKRMTRFFVKTNSEATLKELWAVFEKLGYSWKRNSGQVSKITITTQDRRKMQLVFKANLIEMTDILVDFRLSRGDGLEFKRHFLDIRNRLHDIIVKGPVTWPLAIATNTLP</sequence>
<dbReference type="PROSITE" id="PS50011">
    <property type="entry name" value="PROTEIN_KINASE_DOM"/>
    <property type="match status" value="1"/>
</dbReference>
<dbReference type="PANTHER" id="PTHR24346">
    <property type="entry name" value="MAP/MICROTUBULE AFFINITY-REGULATING KINASE"/>
    <property type="match status" value="1"/>
</dbReference>
<name>A0ABM1T4G7_LIMPO</name>
<dbReference type="CDD" id="cd14069">
    <property type="entry name" value="STKc_Chk1"/>
    <property type="match status" value="1"/>
</dbReference>
<keyword evidence="9 14" id="KW-0067">ATP-binding</keyword>
<evidence type="ECO:0000256" key="8">
    <source>
        <dbReference type="ARBA" id="ARBA00022777"/>
    </source>
</evidence>
<evidence type="ECO:0000256" key="1">
    <source>
        <dbReference type="ARBA" id="ARBA00004123"/>
    </source>
</evidence>
<gene>
    <name evidence="19" type="primary">LOC106466985</name>
</gene>
<keyword evidence="10" id="KW-0539">Nucleus</keyword>
<dbReference type="RefSeq" id="XP_022250773.1">
    <property type="nucleotide sequence ID" value="XM_022395065.1"/>
</dbReference>
<dbReference type="InterPro" id="IPR008271">
    <property type="entry name" value="Ser/Thr_kinase_AS"/>
</dbReference>
<organism evidence="18 19">
    <name type="scientific">Limulus polyphemus</name>
    <name type="common">Atlantic horseshoe crab</name>
    <dbReference type="NCBI Taxonomy" id="6850"/>
    <lineage>
        <taxon>Eukaryota</taxon>
        <taxon>Metazoa</taxon>
        <taxon>Ecdysozoa</taxon>
        <taxon>Arthropoda</taxon>
        <taxon>Chelicerata</taxon>
        <taxon>Merostomata</taxon>
        <taxon>Xiphosura</taxon>
        <taxon>Limulidae</taxon>
        <taxon>Limulus</taxon>
    </lineage>
</organism>
<evidence type="ECO:0000256" key="9">
    <source>
        <dbReference type="ARBA" id="ARBA00022840"/>
    </source>
</evidence>
<dbReference type="EC" id="2.7.11.1" evidence="3"/>